<dbReference type="InterPro" id="IPR001932">
    <property type="entry name" value="PPM-type_phosphatase-like_dom"/>
</dbReference>
<keyword evidence="5" id="KW-1185">Reference proteome</keyword>
<evidence type="ECO:0000256" key="1">
    <source>
        <dbReference type="ARBA" id="ARBA00022801"/>
    </source>
</evidence>
<sequence length="460" mass="51741">MLKTKRRLSQLAVNCVICVLFILLCVFFVPDISVPFAMICAATVFAVLLAAGNSLFRSMAARFEHKSLFTKETALLTTFIERLRFCYSFDDFFECIGAVLEVEGDCSVLYVDRDKNYVIYNSPDRLTCLPETMRKLDLNFAELRTDGIYFIDDKFGLTSDYSVSRGFFLINGMHHFYVFCKYTHLFDKAVYDMLYEEFVRFQARSETISSLSEIAELSKEWALLADTQKSFLPQTMPDIPHLDIAAYFRPLVNVSGDYYTVLPIDEHKTLLMLGDVSGKGLAAALVMGLVMNTVKIVENQEDLAGMVRAVDRAIKGMHLQDKYTVLFLGIVDTDKMTIRYVNASMSDPIVVTRAPDGYKIKPLSSNCSLIGIIDLDDVEVAEQRLFRGDLILMASDGVSEVMDDDGVELGNTQLYIDTIKNSAYKSAAHFTNDIADLVLSYNGDKKLRDDVTMLVAKIEG</sequence>
<name>F4LN97_TREBD</name>
<feature type="domain" description="PPM-type phosphatase" evidence="3">
    <location>
        <begin position="239"/>
        <end position="458"/>
    </location>
</feature>
<dbReference type="InterPro" id="IPR036457">
    <property type="entry name" value="PPM-type-like_dom_sf"/>
</dbReference>
<dbReference type="OrthoDB" id="336577at2"/>
<dbReference type="RefSeq" id="WP_013758567.1">
    <property type="nucleotide sequence ID" value="NC_015500.1"/>
</dbReference>
<dbReference type="AlphaFoldDB" id="F4LN97"/>
<protein>
    <submittedName>
        <fullName evidence="4">Protein serine/threonine phosphatase</fullName>
    </submittedName>
</protein>
<proteinExistence type="predicted"/>
<dbReference type="SMART" id="SM00331">
    <property type="entry name" value="PP2C_SIG"/>
    <property type="match status" value="1"/>
</dbReference>
<dbReference type="Proteomes" id="UP000006546">
    <property type="component" value="Chromosome"/>
</dbReference>
<reference evidence="5" key="1">
    <citation type="submission" date="2011-04" db="EMBL/GenBank/DDBJ databases">
        <title>The complete genome of Treponema brennaborense DSM 12168.</title>
        <authorList>
            <person name="Lucas S."/>
            <person name="Han J."/>
            <person name="Lapidus A."/>
            <person name="Bruce D."/>
            <person name="Goodwin L."/>
            <person name="Pitluck S."/>
            <person name="Peters L."/>
            <person name="Kyrpides N."/>
            <person name="Mavromatis K."/>
            <person name="Ivanova N."/>
            <person name="Mikhailova N."/>
            <person name="Pagani I."/>
            <person name="Teshima H."/>
            <person name="Detter J.C."/>
            <person name="Tapia R."/>
            <person name="Han C."/>
            <person name="Land M."/>
            <person name="Hauser L."/>
            <person name="Markowitz V."/>
            <person name="Cheng J.-F."/>
            <person name="Hugenholtz P."/>
            <person name="Woyke T."/>
            <person name="Wu D."/>
            <person name="Gronow S."/>
            <person name="Wellnitz S."/>
            <person name="Brambilla E."/>
            <person name="Klenk H.-P."/>
            <person name="Eisen J.A."/>
        </authorList>
    </citation>
    <scope>NUCLEOTIDE SEQUENCE [LARGE SCALE GENOMIC DNA]</scope>
    <source>
        <strain evidence="5">DSM 12168 / CIP 105900 / DD5/3</strain>
    </source>
</reference>
<evidence type="ECO:0000256" key="2">
    <source>
        <dbReference type="SAM" id="Phobius"/>
    </source>
</evidence>
<evidence type="ECO:0000259" key="3">
    <source>
        <dbReference type="SMART" id="SM00331"/>
    </source>
</evidence>
<dbReference type="GO" id="GO:0016791">
    <property type="term" value="F:phosphatase activity"/>
    <property type="evidence" value="ECO:0007669"/>
    <property type="project" value="TreeGrafter"/>
</dbReference>
<keyword evidence="1" id="KW-0378">Hydrolase</keyword>
<keyword evidence="2" id="KW-0472">Membrane</keyword>
<dbReference type="eggNOG" id="COG2208">
    <property type="taxonomic scope" value="Bacteria"/>
</dbReference>
<dbReference type="PANTHER" id="PTHR43156:SF2">
    <property type="entry name" value="STAGE II SPORULATION PROTEIN E"/>
    <property type="match status" value="1"/>
</dbReference>
<organism evidence="4 5">
    <name type="scientific">Treponema brennaborense (strain DSM 12168 / CIP 105900 / DD5/3)</name>
    <dbReference type="NCBI Taxonomy" id="906968"/>
    <lineage>
        <taxon>Bacteria</taxon>
        <taxon>Pseudomonadati</taxon>
        <taxon>Spirochaetota</taxon>
        <taxon>Spirochaetia</taxon>
        <taxon>Spirochaetales</taxon>
        <taxon>Treponemataceae</taxon>
        <taxon>Treponema</taxon>
    </lineage>
</organism>
<accession>F4LN97</accession>
<evidence type="ECO:0000313" key="5">
    <source>
        <dbReference type="Proteomes" id="UP000006546"/>
    </source>
</evidence>
<dbReference type="PANTHER" id="PTHR43156">
    <property type="entry name" value="STAGE II SPORULATION PROTEIN E-RELATED"/>
    <property type="match status" value="1"/>
</dbReference>
<dbReference type="KEGG" id="tbe:Trebr_1438"/>
<dbReference type="EMBL" id="CP002696">
    <property type="protein sequence ID" value="AEE16862.1"/>
    <property type="molecule type" value="Genomic_DNA"/>
</dbReference>
<dbReference type="Pfam" id="PF07228">
    <property type="entry name" value="SpoIIE"/>
    <property type="match status" value="1"/>
</dbReference>
<dbReference type="SUPFAM" id="SSF81606">
    <property type="entry name" value="PP2C-like"/>
    <property type="match status" value="1"/>
</dbReference>
<evidence type="ECO:0000313" key="4">
    <source>
        <dbReference type="EMBL" id="AEE16862.1"/>
    </source>
</evidence>
<keyword evidence="2" id="KW-0812">Transmembrane</keyword>
<keyword evidence="2" id="KW-1133">Transmembrane helix</keyword>
<dbReference type="InterPro" id="IPR052016">
    <property type="entry name" value="Bact_Sigma-Reg"/>
</dbReference>
<dbReference type="STRING" id="906968.Trebr_1438"/>
<feature type="transmembrane region" description="Helical" evidence="2">
    <location>
        <begin position="12"/>
        <end position="30"/>
    </location>
</feature>
<dbReference type="Gene3D" id="3.60.40.10">
    <property type="entry name" value="PPM-type phosphatase domain"/>
    <property type="match status" value="1"/>
</dbReference>
<gene>
    <name evidence="4" type="ordered locus">Trebr_1438</name>
</gene>
<dbReference type="HOGENOM" id="CLU_564906_0_0_12"/>
<feature type="transmembrane region" description="Helical" evidence="2">
    <location>
        <begin position="36"/>
        <end position="56"/>
    </location>
</feature>